<dbReference type="Gene3D" id="1.10.10.610">
    <property type="entry name" value="YehU-like"/>
    <property type="match status" value="1"/>
</dbReference>
<organism evidence="3 4">
    <name type="scientific">Pelotalea chapellei</name>
    <dbReference type="NCBI Taxonomy" id="44671"/>
    <lineage>
        <taxon>Bacteria</taxon>
        <taxon>Pseudomonadati</taxon>
        <taxon>Thermodesulfobacteriota</taxon>
        <taxon>Desulfuromonadia</taxon>
        <taxon>Geobacterales</taxon>
        <taxon>Geobacteraceae</taxon>
        <taxon>Pelotalea</taxon>
    </lineage>
</organism>
<dbReference type="Pfam" id="PF06794">
    <property type="entry name" value="UPF0270"/>
    <property type="match status" value="1"/>
</dbReference>
<evidence type="ECO:0000256" key="2">
    <source>
        <dbReference type="SAM" id="MobiDB-lite"/>
    </source>
</evidence>
<name>A0ABS5U3E3_9BACT</name>
<sequence>MKEHHSMTQQRQTDYQEEGVEIPLERINPDTLRNLISEFVTREWEELGAVSYTLDQKIEQVLRQLREKRARVVFDATSGTCNIVECR</sequence>
<evidence type="ECO:0000313" key="3">
    <source>
        <dbReference type="EMBL" id="MBT1070183.1"/>
    </source>
</evidence>
<dbReference type="Proteomes" id="UP000784128">
    <property type="component" value="Unassembled WGS sequence"/>
</dbReference>
<dbReference type="InterPro" id="IPR036685">
    <property type="entry name" value="YehU-like_sf"/>
</dbReference>
<evidence type="ECO:0000313" key="4">
    <source>
        <dbReference type="Proteomes" id="UP000784128"/>
    </source>
</evidence>
<accession>A0ABS5U3E3</accession>
<dbReference type="EMBL" id="JAHDYS010000001">
    <property type="protein sequence ID" value="MBT1070183.1"/>
    <property type="molecule type" value="Genomic_DNA"/>
</dbReference>
<proteinExistence type="inferred from homology"/>
<comment type="caution">
    <text evidence="3">The sequence shown here is derived from an EMBL/GenBank/DDBJ whole genome shotgun (WGS) entry which is preliminary data.</text>
</comment>
<evidence type="ECO:0000256" key="1">
    <source>
        <dbReference type="ARBA" id="ARBA00006450"/>
    </source>
</evidence>
<comment type="similarity">
    <text evidence="1">Belongs to the UPF0270 family.</text>
</comment>
<gene>
    <name evidence="3" type="ORF">KJB30_00105</name>
</gene>
<keyword evidence="4" id="KW-1185">Reference proteome</keyword>
<dbReference type="SUPFAM" id="SSF118001">
    <property type="entry name" value="YehU-like"/>
    <property type="match status" value="1"/>
</dbReference>
<feature type="region of interest" description="Disordered" evidence="2">
    <location>
        <begin position="1"/>
        <end position="22"/>
    </location>
</feature>
<dbReference type="InterPro" id="IPR010648">
    <property type="entry name" value="UPF0270"/>
</dbReference>
<reference evidence="3 4" key="1">
    <citation type="submission" date="2021-05" db="EMBL/GenBank/DDBJ databases">
        <title>The draft genome of Geobacter chapellei DSM 13688.</title>
        <authorList>
            <person name="Xu Z."/>
            <person name="Masuda Y."/>
            <person name="Itoh H."/>
            <person name="Senoo K."/>
        </authorList>
    </citation>
    <scope>NUCLEOTIDE SEQUENCE [LARGE SCALE GENOMIC DNA]</scope>
    <source>
        <strain evidence="3 4">DSM 13688</strain>
    </source>
</reference>
<protein>
    <submittedName>
        <fullName evidence="3">YheU family protein</fullName>
    </submittedName>
</protein>